<dbReference type="Gene3D" id="3.40.50.2000">
    <property type="entry name" value="Glycogen Phosphorylase B"/>
    <property type="match status" value="1"/>
</dbReference>
<dbReference type="SUPFAM" id="SSF53756">
    <property type="entry name" value="UDP-Glycosyltransferase/glycogen phosphorylase"/>
    <property type="match status" value="1"/>
</dbReference>
<dbReference type="Pfam" id="PF13439">
    <property type="entry name" value="Glyco_transf_4"/>
    <property type="match status" value="1"/>
</dbReference>
<reference evidence="1 2" key="1">
    <citation type="submission" date="2018-08" db="EMBL/GenBank/DDBJ databases">
        <title>A genome reference for cultivated species of the human gut microbiota.</title>
        <authorList>
            <person name="Zou Y."/>
            <person name="Xue W."/>
            <person name="Luo G."/>
        </authorList>
    </citation>
    <scope>NUCLEOTIDE SEQUENCE [LARGE SCALE GENOMIC DNA]</scope>
    <source>
        <strain evidence="1 2">AF25-30LB</strain>
    </source>
</reference>
<proteinExistence type="predicted"/>
<dbReference type="EMBL" id="QRUD01000060">
    <property type="protein sequence ID" value="RGR34916.1"/>
    <property type="molecule type" value="Genomic_DNA"/>
</dbReference>
<dbReference type="GO" id="GO:0016757">
    <property type="term" value="F:glycosyltransferase activity"/>
    <property type="evidence" value="ECO:0007669"/>
    <property type="project" value="UniProtKB-ARBA"/>
</dbReference>
<evidence type="ECO:0000313" key="1">
    <source>
        <dbReference type="EMBL" id="RGR34916.1"/>
    </source>
</evidence>
<dbReference type="InterPro" id="IPR028098">
    <property type="entry name" value="Glyco_trans_4-like_N"/>
</dbReference>
<evidence type="ECO:0000313" key="2">
    <source>
        <dbReference type="Proteomes" id="UP000266497"/>
    </source>
</evidence>
<sequence length="196" mass="22233">MHILHYTLGFQPYRSGGLVRYAADLMQMQASMGHKIFALYPGSMSLTMPKCHIRSDESIGDVCVFELVNSKPVPLMYGIKNVNDFIDDHNVDVTSLNKMLEETQPDIFHIHTLMGLPLEFLKVIKRRGIKTVYTSHDYFGLCPRVNFIDNNGQFCSIASAQNCCACNVDAKKTIFLRVRNAKCLVPLKQFLRKAVK</sequence>
<dbReference type="AlphaFoldDB" id="A0A395UMR5"/>
<gene>
    <name evidence="1" type="ORF">DWY53_17665</name>
</gene>
<protein>
    <submittedName>
        <fullName evidence="1">Uncharacterized protein</fullName>
    </submittedName>
</protein>
<name>A0A395UMR5_PHOVU</name>
<dbReference type="Proteomes" id="UP000266497">
    <property type="component" value="Unassembled WGS sequence"/>
</dbReference>
<accession>A0A395UMR5</accession>
<dbReference type="RefSeq" id="WP_117875813.1">
    <property type="nucleotide sequence ID" value="NZ_CAXSSN010000042.1"/>
</dbReference>
<organism evidence="1 2">
    <name type="scientific">Phocaeicola vulgatus</name>
    <name type="common">Bacteroides vulgatus</name>
    <dbReference type="NCBI Taxonomy" id="821"/>
    <lineage>
        <taxon>Bacteria</taxon>
        <taxon>Pseudomonadati</taxon>
        <taxon>Bacteroidota</taxon>
        <taxon>Bacteroidia</taxon>
        <taxon>Bacteroidales</taxon>
        <taxon>Bacteroidaceae</taxon>
        <taxon>Phocaeicola</taxon>
    </lineage>
</organism>
<comment type="caution">
    <text evidence="1">The sequence shown here is derived from an EMBL/GenBank/DDBJ whole genome shotgun (WGS) entry which is preliminary data.</text>
</comment>